<feature type="compositionally biased region" description="Low complexity" evidence="1">
    <location>
        <begin position="28"/>
        <end position="51"/>
    </location>
</feature>
<accession>A0A498PQ77</accession>
<gene>
    <name evidence="2" type="ORF">LAUMK136_00620</name>
</gene>
<evidence type="ECO:0000313" key="2">
    <source>
        <dbReference type="EMBL" id="VBA34150.1"/>
    </source>
</evidence>
<organism evidence="2 3">
    <name type="scientific">Mycobacterium attenuatum</name>
    <dbReference type="NCBI Taxonomy" id="2341086"/>
    <lineage>
        <taxon>Bacteria</taxon>
        <taxon>Bacillati</taxon>
        <taxon>Actinomycetota</taxon>
        <taxon>Actinomycetes</taxon>
        <taxon>Mycobacteriales</taxon>
        <taxon>Mycobacteriaceae</taxon>
        <taxon>Mycobacterium</taxon>
    </lineage>
</organism>
<dbReference type="AlphaFoldDB" id="A0A498PQ77"/>
<protein>
    <submittedName>
        <fullName evidence="2">Uncharacterized protein</fullName>
    </submittedName>
</protein>
<keyword evidence="3" id="KW-1185">Reference proteome</keyword>
<evidence type="ECO:0000256" key="1">
    <source>
        <dbReference type="SAM" id="MobiDB-lite"/>
    </source>
</evidence>
<proteinExistence type="predicted"/>
<reference evidence="2 3" key="1">
    <citation type="submission" date="2018-09" db="EMBL/GenBank/DDBJ databases">
        <authorList>
            <person name="Tagini F."/>
        </authorList>
    </citation>
    <scope>NUCLEOTIDE SEQUENCE [LARGE SCALE GENOMIC DNA]</scope>
    <source>
        <strain evidence="2 3">MK136</strain>
    </source>
</reference>
<evidence type="ECO:0000313" key="3">
    <source>
        <dbReference type="Proteomes" id="UP000273307"/>
    </source>
</evidence>
<sequence length="94" mass="9410">MTYPVGPTSPAAIVAARESLRAIRRTTYPAATPATTTPGAPAGSPISPSTAQAAANRPAGQVLGRWRIGAHRHAGGFAARHAAMVSKVLAGGAK</sequence>
<dbReference type="EMBL" id="UPHP01000013">
    <property type="protein sequence ID" value="VBA34150.1"/>
    <property type="molecule type" value="Genomic_DNA"/>
</dbReference>
<name>A0A498PQ77_9MYCO</name>
<dbReference type="Proteomes" id="UP000273307">
    <property type="component" value="Unassembled WGS sequence"/>
</dbReference>
<feature type="region of interest" description="Disordered" evidence="1">
    <location>
        <begin position="28"/>
        <end position="58"/>
    </location>
</feature>
<dbReference type="RefSeq" id="WP_122494723.1">
    <property type="nucleotide sequence ID" value="NZ_UPHP01000013.1"/>
</dbReference>